<comment type="caution">
    <text evidence="2">The sequence shown here is derived from an EMBL/GenBank/DDBJ whole genome shotgun (WGS) entry which is preliminary data.</text>
</comment>
<protein>
    <recommendedName>
        <fullName evidence="4">Peptidase M10 metallopeptidase domain-containing protein</fullName>
    </recommendedName>
</protein>
<dbReference type="Gene3D" id="3.40.390.10">
    <property type="entry name" value="Collagenase (Catalytic Domain)"/>
    <property type="match status" value="1"/>
</dbReference>
<dbReference type="Proteomes" id="UP000282028">
    <property type="component" value="Unassembled WGS sequence"/>
</dbReference>
<proteinExistence type="predicted"/>
<keyword evidence="1" id="KW-0732">Signal</keyword>
<dbReference type="SUPFAM" id="SSF55486">
    <property type="entry name" value="Metalloproteases ('zincins'), catalytic domain"/>
    <property type="match status" value="1"/>
</dbReference>
<feature type="signal peptide" evidence="1">
    <location>
        <begin position="1"/>
        <end position="25"/>
    </location>
</feature>
<accession>A0A3M8CGD6</accession>
<dbReference type="AlphaFoldDB" id="A0A3M8CGD6"/>
<gene>
    <name evidence="2" type="ORF">EDM52_08780</name>
</gene>
<evidence type="ECO:0000256" key="1">
    <source>
        <dbReference type="SAM" id="SignalP"/>
    </source>
</evidence>
<dbReference type="GO" id="GO:0008237">
    <property type="term" value="F:metallopeptidase activity"/>
    <property type="evidence" value="ECO:0007669"/>
    <property type="project" value="InterPro"/>
</dbReference>
<keyword evidence="3" id="KW-1185">Reference proteome</keyword>
<reference evidence="2 3" key="1">
    <citation type="submission" date="2018-10" db="EMBL/GenBank/DDBJ databases">
        <title>Phylogenomics of Brevibacillus.</title>
        <authorList>
            <person name="Dunlap C."/>
        </authorList>
    </citation>
    <scope>NUCLEOTIDE SEQUENCE [LARGE SCALE GENOMIC DNA]</scope>
    <source>
        <strain evidence="2 3">JCM 12215</strain>
    </source>
</reference>
<evidence type="ECO:0008006" key="4">
    <source>
        <dbReference type="Google" id="ProtNLM"/>
    </source>
</evidence>
<dbReference type="EMBL" id="RHHR01000013">
    <property type="protein sequence ID" value="RNB74810.1"/>
    <property type="molecule type" value="Genomic_DNA"/>
</dbReference>
<dbReference type="InterPro" id="IPR024079">
    <property type="entry name" value="MetalloPept_cat_dom_sf"/>
</dbReference>
<feature type="chain" id="PRO_5018072727" description="Peptidase M10 metallopeptidase domain-containing protein" evidence="1">
    <location>
        <begin position="26"/>
        <end position="200"/>
    </location>
</feature>
<sequence>MKKSKYFTIISFLSLTLALSGVASAAGELKDANAFYYNGGFKDISVTENMKYYIPSYTWDQFGDYIDDSFSDFSSISGVNFGFEEVSWLEDADLFIVDTDEDGTYDGLPGIMIPCNWSGSTCNKVSYNSRWELAAVFLLPDNMEREDFSSINRHKTVLHEIGHAYALEHQPKGVNSVMVPGKLTITSPTSLDISNLKWKY</sequence>
<evidence type="ECO:0000313" key="2">
    <source>
        <dbReference type="EMBL" id="RNB74810.1"/>
    </source>
</evidence>
<name>A0A3M8CGD6_9BACL</name>
<evidence type="ECO:0000313" key="3">
    <source>
        <dbReference type="Proteomes" id="UP000282028"/>
    </source>
</evidence>
<organism evidence="2 3">
    <name type="scientific">Brevibacillus invocatus</name>
    <dbReference type="NCBI Taxonomy" id="173959"/>
    <lineage>
        <taxon>Bacteria</taxon>
        <taxon>Bacillati</taxon>
        <taxon>Bacillota</taxon>
        <taxon>Bacilli</taxon>
        <taxon>Bacillales</taxon>
        <taxon>Paenibacillaceae</taxon>
        <taxon>Brevibacillus</taxon>
    </lineage>
</organism>
<dbReference type="RefSeq" id="WP_122908628.1">
    <property type="nucleotide sequence ID" value="NZ_CBCSBE010000005.1"/>
</dbReference>
<dbReference type="OrthoDB" id="2476441at2"/>